<dbReference type="AlphaFoldDB" id="A0A1C7H512"/>
<gene>
    <name evidence="2" type="ORF">A4V03_14465</name>
</gene>
<reference evidence="3" key="1">
    <citation type="submission" date="2016-04" db="EMBL/GenBank/DDBJ databases">
        <title>Complete Genome Sequences of Twelve Strains of a Stable Defined Moderately Diverse Mouse Microbiota 2 (sDMDMm2).</title>
        <authorList>
            <person name="Uchimura Y."/>
            <person name="Wyss M."/>
            <person name="Brugiroux S."/>
            <person name="Limenitakis J.P."/>
            <person name="Stecher B."/>
            <person name="McCoy K.D."/>
            <person name="Macpherson A.J."/>
        </authorList>
    </citation>
    <scope>NUCLEOTIDE SEQUENCE [LARGE SCALE GENOMIC DNA]</scope>
    <source>
        <strain evidence="3">I48</strain>
    </source>
</reference>
<dbReference type="GO" id="GO:0008641">
    <property type="term" value="F:ubiquitin-like modifier activating enzyme activity"/>
    <property type="evidence" value="ECO:0007669"/>
    <property type="project" value="InterPro"/>
</dbReference>
<name>A0A1C7H512_9BACE</name>
<dbReference type="InterPro" id="IPR035985">
    <property type="entry name" value="Ubiquitin-activating_enz"/>
</dbReference>
<dbReference type="Pfam" id="PF00899">
    <property type="entry name" value="ThiF"/>
    <property type="match status" value="1"/>
</dbReference>
<dbReference type="InterPro" id="IPR000594">
    <property type="entry name" value="ThiF_NAD_FAD-bd"/>
</dbReference>
<feature type="domain" description="THIF-type NAD/FAD binding fold" evidence="1">
    <location>
        <begin position="326"/>
        <end position="445"/>
    </location>
</feature>
<evidence type="ECO:0000313" key="2">
    <source>
        <dbReference type="EMBL" id="ANU58627.1"/>
    </source>
</evidence>
<sequence length="552" mass="63116">MMTADKIKELIGSIHGVSLIEDFIIDEAGSLKGRIAVVTDQEHADLEWYVEISPTYPFKTMGMEPIHFQNKNLLDYPHIMQGGNLCMHPAEYDNAESQFVNDLKQLKEWVEKYYVRGEKDAHYEHLVVNHHTIRGQYYTFCFAETQEDFTEGDYGIVHYTTLPTGRKKDTPVINYVVQKFVSCVQVKNAEMFCRISKSYQELRSFKGVYCLLNNIPSVYNKFIVENYNSIRGLFSQSQKNYIHSFVVSHRGKCDFFPLFCGYRIPEGGVHWQAMILFMDDLPIEPVRVGTGKNRLWLTDFRQGQIQWAETVDISYKYFFGRGAMPKELANKKMLIMGVGAIGSILAETLTRCGAKNLTLYDIDNKEPGNVCRSAYPFYTGIIEKTLDITSLLTQISPHVECTSLKSIADLVIKTYAAGHEDKSALAEFFDEFDVIFDCTTDNQLMRVMDSIGTKAQLVNLSITNHAQDLICAFSPNVTETVLLVYGLFKHDVETDMYNPIGCWNPTFKASYNDIECKVQVAVKHIIKMLSKQEPLSDFYITEDDLNLKINKL</sequence>
<protein>
    <submittedName>
        <fullName evidence="2">Thiamine biosynthesis protein ThiF</fullName>
    </submittedName>
</protein>
<keyword evidence="3" id="KW-1185">Reference proteome</keyword>
<dbReference type="Gene3D" id="3.40.50.720">
    <property type="entry name" value="NAD(P)-binding Rossmann-like Domain"/>
    <property type="match status" value="1"/>
</dbReference>
<evidence type="ECO:0000259" key="1">
    <source>
        <dbReference type="Pfam" id="PF00899"/>
    </source>
</evidence>
<dbReference type="Proteomes" id="UP000092631">
    <property type="component" value="Chromosome"/>
</dbReference>
<dbReference type="SUPFAM" id="SSF69572">
    <property type="entry name" value="Activating enzymes of the ubiquitin-like proteins"/>
    <property type="match status" value="1"/>
</dbReference>
<evidence type="ECO:0000313" key="3">
    <source>
        <dbReference type="Proteomes" id="UP000092631"/>
    </source>
</evidence>
<accession>A0A1C7H512</accession>
<dbReference type="EMBL" id="CP015401">
    <property type="protein sequence ID" value="ANU58627.1"/>
    <property type="molecule type" value="Genomic_DNA"/>
</dbReference>
<organism evidence="2 3">
    <name type="scientific">Bacteroides caecimuris</name>
    <dbReference type="NCBI Taxonomy" id="1796613"/>
    <lineage>
        <taxon>Bacteria</taxon>
        <taxon>Pseudomonadati</taxon>
        <taxon>Bacteroidota</taxon>
        <taxon>Bacteroidia</taxon>
        <taxon>Bacteroidales</taxon>
        <taxon>Bacteroidaceae</taxon>
        <taxon>Bacteroides</taxon>
    </lineage>
</organism>
<proteinExistence type="predicted"/>
<dbReference type="KEGG" id="bcae:A4V03_14465"/>
<dbReference type="OrthoDB" id="1289964at2"/>